<protein>
    <submittedName>
        <fullName evidence="2">Uncharacterized protein</fullName>
    </submittedName>
</protein>
<evidence type="ECO:0000313" key="4">
    <source>
        <dbReference type="Proteomes" id="UP000602510"/>
    </source>
</evidence>
<dbReference type="Proteomes" id="UP000704712">
    <property type="component" value="Unassembled WGS sequence"/>
</dbReference>
<comment type="caution">
    <text evidence="2">The sequence shown here is derived from an EMBL/GenBank/DDBJ whole genome shotgun (WGS) entry which is preliminary data.</text>
</comment>
<proteinExistence type="predicted"/>
<gene>
    <name evidence="2" type="ORF">GN244_ATG04259</name>
    <name evidence="3" type="ORF">GN958_ATG05878</name>
</gene>
<name>A0A833T6W1_PHYIN</name>
<dbReference type="OMA" id="HEEECEP"/>
<feature type="compositionally biased region" description="Basic and acidic residues" evidence="1">
    <location>
        <begin position="233"/>
        <end position="252"/>
    </location>
</feature>
<organism evidence="2 4">
    <name type="scientific">Phytophthora infestans</name>
    <name type="common">Potato late blight agent</name>
    <name type="synonym">Botrytis infestans</name>
    <dbReference type="NCBI Taxonomy" id="4787"/>
    <lineage>
        <taxon>Eukaryota</taxon>
        <taxon>Sar</taxon>
        <taxon>Stramenopiles</taxon>
        <taxon>Oomycota</taxon>
        <taxon>Peronosporomycetes</taxon>
        <taxon>Peronosporales</taxon>
        <taxon>Peronosporaceae</taxon>
        <taxon>Phytophthora</taxon>
    </lineage>
</organism>
<reference evidence="2" key="1">
    <citation type="submission" date="2020-04" db="EMBL/GenBank/DDBJ databases">
        <title>Hybrid Assembly of Korean Phytophthora infestans isolates.</title>
        <authorList>
            <person name="Prokchorchik M."/>
            <person name="Lee Y."/>
            <person name="Seo J."/>
            <person name="Cho J.-H."/>
            <person name="Park Y.-E."/>
            <person name="Jang D.-C."/>
            <person name="Im J.-S."/>
            <person name="Choi J.-G."/>
            <person name="Park H.-J."/>
            <person name="Lee G.-B."/>
            <person name="Lee Y.-G."/>
            <person name="Hong S.-Y."/>
            <person name="Cho K."/>
            <person name="Sohn K.H."/>
        </authorList>
    </citation>
    <scope>NUCLEOTIDE SEQUENCE</scope>
    <source>
        <strain evidence="2">KR_1_A1</strain>
        <strain evidence="3">KR_2_A2</strain>
    </source>
</reference>
<evidence type="ECO:0000313" key="2">
    <source>
        <dbReference type="EMBL" id="KAF4043389.1"/>
    </source>
</evidence>
<dbReference type="AlphaFoldDB" id="A0A833T6W1"/>
<feature type="region of interest" description="Disordered" evidence="1">
    <location>
        <begin position="220"/>
        <end position="252"/>
    </location>
</feature>
<evidence type="ECO:0000256" key="1">
    <source>
        <dbReference type="SAM" id="MobiDB-lite"/>
    </source>
</evidence>
<keyword evidence="4" id="KW-1185">Reference proteome</keyword>
<accession>A0A833T6W1</accession>
<feature type="region of interest" description="Disordered" evidence="1">
    <location>
        <begin position="1"/>
        <end position="60"/>
    </location>
</feature>
<dbReference type="Proteomes" id="UP000602510">
    <property type="component" value="Unassembled WGS sequence"/>
</dbReference>
<sequence length="307" mass="34808">MGWFDEEEKLEPMPPPPAPKTRPNTRRIPSPHPRTRFQAVSDVGDLPAPQSPPAPHTHPLVALSNESARNVKLQREGGGMAMRSSQRLFRHPIVTGKRLDPMFLSRDRVKAFTDRQEEEPQQSANPFAVETEHSSRIIALQLQRQAEEIEKAPIKSSLGEEEKTIAATEASARRHDLLQSARQQVRERKWSDEDTENSGIIINGRTGSALARASERKVRKQLNPRWVQSRQDASNRPKRPQERPEERHLRETLVRTTPQDLLRSGVLYDEADAARNAAFEPLHRPQLPVVTKGIVGLAGCYFEEYDT</sequence>
<evidence type="ECO:0000313" key="3">
    <source>
        <dbReference type="EMBL" id="KAF4144949.1"/>
    </source>
</evidence>
<feature type="region of interest" description="Disordered" evidence="1">
    <location>
        <begin position="183"/>
        <end position="202"/>
    </location>
</feature>
<dbReference type="EMBL" id="WSZM01000089">
    <property type="protein sequence ID" value="KAF4043389.1"/>
    <property type="molecule type" value="Genomic_DNA"/>
</dbReference>
<dbReference type="EMBL" id="JAACNO010000785">
    <property type="protein sequence ID" value="KAF4144949.1"/>
    <property type="molecule type" value="Genomic_DNA"/>
</dbReference>